<dbReference type="GO" id="GO:0005525">
    <property type="term" value="F:GTP binding"/>
    <property type="evidence" value="ECO:0007669"/>
    <property type="project" value="InterPro"/>
</dbReference>
<dbReference type="PRINTS" id="PR00449">
    <property type="entry name" value="RASTRNSFRMNG"/>
</dbReference>
<sequence length="622" mass="70403">MANSLHASTVSWPLHIYGITVDFSNSKTNVESAEVRMGKLHSPIEHETGKRSLRRTFSPPMELSHRDTFSLHMRYKKWLGMKTKHKDIIFNPEDIFRAYSGSERQEYIKFHKKIRIVVDLSENTTTEAEQFVSSDKSLELRPTTSEIFRKCPRFRILVIGKTGVGKSSLINHTFGVEKTIASHDKPGEASIDHEFISPQNDRFVLHDSKGFEPGEKDNLKVVRDFIDRRRNMSTPEHQLHAVWLCFEIPRAGGRLLETGTEEFLALKTSGTLGNIPIIVVLTKYDMLIERIERTLDETSLNGSSNDAIKELVEKKAEAELQDICIGPLEKFAGPDIPHVKISTEEDYKETLTHLIQITEKCVGQHSTPEAAVMTSIAQRVHPGLKIKASIEVGKRGYWKALLSSTTFKNRTTWDCLYVLHTDIVAVWNFYDPHHYLRSQEFREMMVKMVDKLEVGPTADPTTTITIGLPMVGTIAGIVSALAAPAAPIVVPIAASAVFAVWVHNVYQMSHAVLQRFMSYIIHLTLVLQTLYLVSESQELTRRAIKLAVTAYLASPMSGEVHTWIQDYDRQLTILDRADRDTLDKIIEIMQIYSIDAAQMSKLRAQIPPVDSVSDEPWEIEKS</sequence>
<dbReference type="SUPFAM" id="SSF52540">
    <property type="entry name" value="P-loop containing nucleoside triphosphate hydrolases"/>
    <property type="match status" value="1"/>
</dbReference>
<dbReference type="Gene3D" id="3.40.50.300">
    <property type="entry name" value="P-loop containing nucleotide triphosphate hydrolases"/>
    <property type="match status" value="1"/>
</dbReference>
<gene>
    <name evidence="3" type="ORF">EV702DRAFT_1196799</name>
</gene>
<keyword evidence="1" id="KW-0812">Transmembrane</keyword>
<organism evidence="3 4">
    <name type="scientific">Suillus placidus</name>
    <dbReference type="NCBI Taxonomy" id="48579"/>
    <lineage>
        <taxon>Eukaryota</taxon>
        <taxon>Fungi</taxon>
        <taxon>Dikarya</taxon>
        <taxon>Basidiomycota</taxon>
        <taxon>Agaricomycotina</taxon>
        <taxon>Agaricomycetes</taxon>
        <taxon>Agaricomycetidae</taxon>
        <taxon>Boletales</taxon>
        <taxon>Suillineae</taxon>
        <taxon>Suillaceae</taxon>
        <taxon>Suillus</taxon>
    </lineage>
</organism>
<evidence type="ECO:0000313" key="3">
    <source>
        <dbReference type="EMBL" id="KAG1778001.1"/>
    </source>
</evidence>
<dbReference type="InterPro" id="IPR006073">
    <property type="entry name" value="GTP-bd"/>
</dbReference>
<dbReference type="OrthoDB" id="391988at2759"/>
<reference evidence="3" key="1">
    <citation type="journal article" date="2020" name="New Phytol.">
        <title>Comparative genomics reveals dynamic genome evolution in host specialist ectomycorrhizal fungi.</title>
        <authorList>
            <person name="Lofgren L.A."/>
            <person name="Nguyen N.H."/>
            <person name="Vilgalys R."/>
            <person name="Ruytinx J."/>
            <person name="Liao H.L."/>
            <person name="Branco S."/>
            <person name="Kuo A."/>
            <person name="LaButti K."/>
            <person name="Lipzen A."/>
            <person name="Andreopoulos W."/>
            <person name="Pangilinan J."/>
            <person name="Riley R."/>
            <person name="Hundley H."/>
            <person name="Na H."/>
            <person name="Barry K."/>
            <person name="Grigoriev I.V."/>
            <person name="Stajich J.E."/>
            <person name="Kennedy P.G."/>
        </authorList>
    </citation>
    <scope>NUCLEOTIDE SEQUENCE</scope>
    <source>
        <strain evidence="3">DOB743</strain>
    </source>
</reference>
<dbReference type="Proteomes" id="UP000714275">
    <property type="component" value="Unassembled WGS sequence"/>
</dbReference>
<dbReference type="EMBL" id="JABBWD010000018">
    <property type="protein sequence ID" value="KAG1778001.1"/>
    <property type="molecule type" value="Genomic_DNA"/>
</dbReference>
<feature type="domain" description="G" evidence="2">
    <location>
        <begin position="155"/>
        <end position="229"/>
    </location>
</feature>
<dbReference type="Pfam" id="PF01926">
    <property type="entry name" value="MMR_HSR1"/>
    <property type="match status" value="1"/>
</dbReference>
<evidence type="ECO:0000256" key="1">
    <source>
        <dbReference type="SAM" id="Phobius"/>
    </source>
</evidence>
<dbReference type="CDD" id="cd00882">
    <property type="entry name" value="Ras_like_GTPase"/>
    <property type="match status" value="1"/>
</dbReference>
<protein>
    <recommendedName>
        <fullName evidence="2">G domain-containing protein</fullName>
    </recommendedName>
</protein>
<keyword evidence="1" id="KW-0472">Membrane</keyword>
<name>A0A9P6ZY79_9AGAM</name>
<evidence type="ECO:0000259" key="2">
    <source>
        <dbReference type="Pfam" id="PF01926"/>
    </source>
</evidence>
<dbReference type="InterPro" id="IPR027417">
    <property type="entry name" value="P-loop_NTPase"/>
</dbReference>
<keyword evidence="4" id="KW-1185">Reference proteome</keyword>
<feature type="transmembrane region" description="Helical" evidence="1">
    <location>
        <begin position="488"/>
        <end position="506"/>
    </location>
</feature>
<comment type="caution">
    <text evidence="3">The sequence shown here is derived from an EMBL/GenBank/DDBJ whole genome shotgun (WGS) entry which is preliminary data.</text>
</comment>
<evidence type="ECO:0000313" key="4">
    <source>
        <dbReference type="Proteomes" id="UP000714275"/>
    </source>
</evidence>
<dbReference type="AlphaFoldDB" id="A0A9P6ZY79"/>
<keyword evidence="1" id="KW-1133">Transmembrane helix</keyword>
<accession>A0A9P6ZY79</accession>
<proteinExistence type="predicted"/>